<protein>
    <submittedName>
        <fullName evidence="1">Uncharacterized protein</fullName>
    </submittedName>
</protein>
<comment type="caution">
    <text evidence="1">The sequence shown here is derived from an EMBL/GenBank/DDBJ whole genome shotgun (WGS) entry which is preliminary data.</text>
</comment>
<accession>A0ACC2JI10</accession>
<reference evidence="1" key="1">
    <citation type="submission" date="2022-12" db="EMBL/GenBank/DDBJ databases">
        <title>Genome Sequence of Lasiodiplodia mahajangana.</title>
        <authorList>
            <person name="Buettner E."/>
        </authorList>
    </citation>
    <scope>NUCLEOTIDE SEQUENCE</scope>
    <source>
        <strain evidence="1">VT137</strain>
    </source>
</reference>
<organism evidence="1 2">
    <name type="scientific">Lasiodiplodia mahajangana</name>
    <dbReference type="NCBI Taxonomy" id="1108764"/>
    <lineage>
        <taxon>Eukaryota</taxon>
        <taxon>Fungi</taxon>
        <taxon>Dikarya</taxon>
        <taxon>Ascomycota</taxon>
        <taxon>Pezizomycotina</taxon>
        <taxon>Dothideomycetes</taxon>
        <taxon>Dothideomycetes incertae sedis</taxon>
        <taxon>Botryosphaeriales</taxon>
        <taxon>Botryosphaeriaceae</taxon>
        <taxon>Lasiodiplodia</taxon>
    </lineage>
</organism>
<sequence>MSNPKSDIRKEHTPTQSPYPLSVPAESPIGIDISKPQPCYGSNSPDGFAYKRKSLEEHGGCEKRRRGVHLQLLSDVQNADVKLFLDASNRFEPEYNYNGGNFGEDQNRNEIGKRQAEDTERQDLDNEKIGDGAAESGERERHTLFVDDASLENVDGPLPHQTPRDAASPISARAGSQPPPARSRFPVKRTLEDRRLIFVLNGSPWHHYETRCHVKYDASFGVIISEFMLTSLMNLCWAPVYPNEPQPSSILHQLSYANVFVDFAGHVKICDVEHCTRSGDVTKLSDLFSRITMRLMDKEKSTAAAVGLTKLGD</sequence>
<proteinExistence type="predicted"/>
<evidence type="ECO:0000313" key="1">
    <source>
        <dbReference type="EMBL" id="KAJ8126984.1"/>
    </source>
</evidence>
<evidence type="ECO:0000313" key="2">
    <source>
        <dbReference type="Proteomes" id="UP001153332"/>
    </source>
</evidence>
<dbReference type="Proteomes" id="UP001153332">
    <property type="component" value="Unassembled WGS sequence"/>
</dbReference>
<keyword evidence="2" id="KW-1185">Reference proteome</keyword>
<name>A0ACC2JI10_9PEZI</name>
<gene>
    <name evidence="1" type="ORF">O1611_g6654</name>
</gene>
<dbReference type="EMBL" id="JAPUUL010001611">
    <property type="protein sequence ID" value="KAJ8126984.1"/>
    <property type="molecule type" value="Genomic_DNA"/>
</dbReference>